<dbReference type="AlphaFoldDB" id="A0A0N9I6T9"/>
<proteinExistence type="predicted"/>
<dbReference type="EMBL" id="CP012752">
    <property type="protein sequence ID" value="ALG11417.1"/>
    <property type="molecule type" value="Genomic_DNA"/>
</dbReference>
<dbReference type="Proteomes" id="UP000063699">
    <property type="component" value="Chromosome"/>
</dbReference>
<keyword evidence="2" id="KW-1185">Reference proteome</keyword>
<organism evidence="1 2">
    <name type="scientific">Kibdelosporangium phytohabitans</name>
    <dbReference type="NCBI Taxonomy" id="860235"/>
    <lineage>
        <taxon>Bacteria</taxon>
        <taxon>Bacillati</taxon>
        <taxon>Actinomycetota</taxon>
        <taxon>Actinomycetes</taxon>
        <taxon>Pseudonocardiales</taxon>
        <taxon>Pseudonocardiaceae</taxon>
        <taxon>Kibdelosporangium</taxon>
    </lineage>
</organism>
<sequence>MWSDLVGDFPGNGDAGPVQFLRKFLREHTGASARSVKLGRTEDASTWRAWGTVGGLTWRADGDVLDSYAYTEYYEGDLPGIALRWSVTYLKSGYGYRVGSHSLSVSFKEPEAEACFRRVWEAVFGQAAEFVPQG</sequence>
<evidence type="ECO:0000313" key="1">
    <source>
        <dbReference type="EMBL" id="ALG11417.1"/>
    </source>
</evidence>
<dbReference type="KEGG" id="kphy:AOZ06_35185"/>
<reference evidence="1 2" key="1">
    <citation type="submission" date="2015-07" db="EMBL/GenBank/DDBJ databases">
        <title>Genome sequencing of Kibdelosporangium phytohabitans.</title>
        <authorList>
            <person name="Qin S."/>
            <person name="Xing K."/>
        </authorList>
    </citation>
    <scope>NUCLEOTIDE SEQUENCE [LARGE SCALE GENOMIC DNA]</scope>
    <source>
        <strain evidence="1 2">KLBMP1111</strain>
    </source>
</reference>
<gene>
    <name evidence="1" type="ORF">AOZ06_35185</name>
</gene>
<name>A0A0N9I6T9_9PSEU</name>
<protein>
    <submittedName>
        <fullName evidence="1">Uncharacterized protein</fullName>
    </submittedName>
</protein>
<evidence type="ECO:0000313" key="2">
    <source>
        <dbReference type="Proteomes" id="UP000063699"/>
    </source>
</evidence>
<dbReference type="RefSeq" id="WP_054293318.1">
    <property type="nucleotide sequence ID" value="NZ_CP012752.1"/>
</dbReference>
<dbReference type="STRING" id="860235.AOZ06_35185"/>
<accession>A0A0N9I6T9</accession>